<dbReference type="EMBL" id="FNCS01000003">
    <property type="protein sequence ID" value="SDG49341.1"/>
    <property type="molecule type" value="Genomic_DNA"/>
</dbReference>
<dbReference type="CDD" id="cd22268">
    <property type="entry name" value="DPBB_RlpA-like"/>
    <property type="match status" value="1"/>
</dbReference>
<evidence type="ECO:0000256" key="2">
    <source>
        <dbReference type="ARBA" id="ARBA00023316"/>
    </source>
</evidence>
<dbReference type="PANTHER" id="PTHR34183">
    <property type="entry name" value="ENDOLYTIC PEPTIDOGLYCAN TRANSGLYCOSYLASE RLPA"/>
    <property type="match status" value="1"/>
</dbReference>
<dbReference type="STRING" id="440168.SAMN04487974_103194"/>
<dbReference type="NCBIfam" id="TIGR00413">
    <property type="entry name" value="rlpA"/>
    <property type="match status" value="1"/>
</dbReference>
<dbReference type="GO" id="GO:0071555">
    <property type="term" value="P:cell wall organization"/>
    <property type="evidence" value="ECO:0007669"/>
    <property type="project" value="UniProtKB-KW"/>
</dbReference>
<keyword evidence="7" id="KW-1185">Reference proteome</keyword>
<dbReference type="InterPro" id="IPR036908">
    <property type="entry name" value="RlpA-like_sf"/>
</dbReference>
<dbReference type="Gene3D" id="2.40.40.10">
    <property type="entry name" value="RlpA-like domain"/>
    <property type="match status" value="1"/>
</dbReference>
<dbReference type="HAMAP" id="MF_02071">
    <property type="entry name" value="RlpA"/>
    <property type="match status" value="1"/>
</dbReference>
<keyword evidence="1 3" id="KW-0456">Lyase</keyword>
<feature type="domain" description="RlpA-like protein double-psi beta-barrel" evidence="5">
    <location>
        <begin position="38"/>
        <end position="126"/>
    </location>
</feature>
<dbReference type="SUPFAM" id="SSF50685">
    <property type="entry name" value="Barwin-like endoglucanases"/>
    <property type="match status" value="1"/>
</dbReference>
<evidence type="ECO:0000259" key="5">
    <source>
        <dbReference type="Pfam" id="PF03330"/>
    </source>
</evidence>
<dbReference type="RefSeq" id="WP_090594235.1">
    <property type="nucleotide sequence ID" value="NZ_FNCS01000003.1"/>
</dbReference>
<evidence type="ECO:0000313" key="7">
    <source>
        <dbReference type="Proteomes" id="UP000199495"/>
    </source>
</evidence>
<gene>
    <name evidence="3" type="primary">rlpA</name>
    <name evidence="6" type="ORF">SAMN04487974_103194</name>
</gene>
<dbReference type="OrthoDB" id="9779128at2"/>
<evidence type="ECO:0000313" key="6">
    <source>
        <dbReference type="EMBL" id="SDG49341.1"/>
    </source>
</evidence>
<dbReference type="PANTHER" id="PTHR34183:SF1">
    <property type="entry name" value="ENDOLYTIC PEPTIDOGLYCAN TRANSGLYCOSYLASE RLPA"/>
    <property type="match status" value="1"/>
</dbReference>
<keyword evidence="6" id="KW-0449">Lipoprotein</keyword>
<comment type="function">
    <text evidence="3">Lytic transglycosylase with a strong preference for naked glycan strands that lack stem peptides.</text>
</comment>
<dbReference type="Pfam" id="PF03330">
    <property type="entry name" value="DPBB_1"/>
    <property type="match status" value="1"/>
</dbReference>
<sequence precursor="true">MYFKKPAALAAALSLGIFPLATTTSIAQDTIAVVQTLSGTASWYGGKFHGRKTANGETYNMHAMTAAHRYLPFGTEVVVTNQNTGEAVVVRINDRGPFTGGRIIDLSQAAASEIGMINSGTARVTVEVIG</sequence>
<dbReference type="AlphaFoldDB" id="A0A1G7UQ23"/>
<proteinExistence type="inferred from homology"/>
<dbReference type="GO" id="GO:0000270">
    <property type="term" value="P:peptidoglycan metabolic process"/>
    <property type="evidence" value="ECO:0007669"/>
    <property type="project" value="UniProtKB-UniRule"/>
</dbReference>
<evidence type="ECO:0000256" key="1">
    <source>
        <dbReference type="ARBA" id="ARBA00023239"/>
    </source>
</evidence>
<comment type="similarity">
    <text evidence="3 4">Belongs to the RlpA family.</text>
</comment>
<reference evidence="6 7" key="1">
    <citation type="submission" date="2016-10" db="EMBL/GenBank/DDBJ databases">
        <authorList>
            <person name="de Groot N.N."/>
        </authorList>
    </citation>
    <scope>NUCLEOTIDE SEQUENCE [LARGE SCALE GENOMIC DNA]</scope>
    <source>
        <strain evidence="6 7">CGMCC 1.10267</strain>
    </source>
</reference>
<feature type="chain" id="PRO_5011800461" description="Endolytic peptidoglycan transglycosylase RlpA" evidence="3">
    <location>
        <begin position="28"/>
        <end position="130"/>
    </location>
</feature>
<name>A0A1G7UQ23_9HYPH</name>
<dbReference type="InterPro" id="IPR009009">
    <property type="entry name" value="RlpA-like_DPBB"/>
</dbReference>
<keyword evidence="3" id="KW-0732">Signal</keyword>
<dbReference type="InterPro" id="IPR034718">
    <property type="entry name" value="RlpA"/>
</dbReference>
<evidence type="ECO:0000256" key="4">
    <source>
        <dbReference type="RuleBase" id="RU003495"/>
    </source>
</evidence>
<keyword evidence="2 3" id="KW-0961">Cell wall biogenesis/degradation</keyword>
<dbReference type="Proteomes" id="UP000199495">
    <property type="component" value="Unassembled WGS sequence"/>
</dbReference>
<organism evidence="6 7">
    <name type="scientific">Pelagibacterium luteolum</name>
    <dbReference type="NCBI Taxonomy" id="440168"/>
    <lineage>
        <taxon>Bacteria</taxon>
        <taxon>Pseudomonadati</taxon>
        <taxon>Pseudomonadota</taxon>
        <taxon>Alphaproteobacteria</taxon>
        <taxon>Hyphomicrobiales</taxon>
        <taxon>Devosiaceae</taxon>
        <taxon>Pelagibacterium</taxon>
    </lineage>
</organism>
<evidence type="ECO:0000256" key="3">
    <source>
        <dbReference type="HAMAP-Rule" id="MF_02071"/>
    </source>
</evidence>
<accession>A0A1G7UQ23</accession>
<dbReference type="EC" id="4.2.2.-" evidence="3"/>
<protein>
    <recommendedName>
        <fullName evidence="3">Endolytic peptidoglycan transglycosylase RlpA</fullName>
        <ecNumber evidence="3">4.2.2.-</ecNumber>
    </recommendedName>
</protein>
<dbReference type="GO" id="GO:0008932">
    <property type="term" value="F:lytic endotransglycosylase activity"/>
    <property type="evidence" value="ECO:0007669"/>
    <property type="project" value="UniProtKB-UniRule"/>
</dbReference>
<dbReference type="InterPro" id="IPR012997">
    <property type="entry name" value="RplA"/>
</dbReference>
<feature type="signal peptide" evidence="3">
    <location>
        <begin position="1"/>
        <end position="27"/>
    </location>
</feature>